<name>A0A6A6XX17_9PLEO</name>
<feature type="region of interest" description="Disordered" evidence="1">
    <location>
        <begin position="1"/>
        <end position="102"/>
    </location>
</feature>
<feature type="compositionally biased region" description="Polar residues" evidence="1">
    <location>
        <begin position="152"/>
        <end position="169"/>
    </location>
</feature>
<protein>
    <submittedName>
        <fullName evidence="3">Uncharacterized protein</fullName>
    </submittedName>
</protein>
<dbReference type="AlphaFoldDB" id="A0A6A6XX17"/>
<evidence type="ECO:0000313" key="4">
    <source>
        <dbReference type="Proteomes" id="UP000799757"/>
    </source>
</evidence>
<accession>A0A6A6XX17</accession>
<keyword evidence="2" id="KW-1133">Transmembrane helix</keyword>
<feature type="compositionally biased region" description="Polar residues" evidence="1">
    <location>
        <begin position="252"/>
        <end position="262"/>
    </location>
</feature>
<feature type="compositionally biased region" description="Low complexity" evidence="1">
    <location>
        <begin position="138"/>
        <end position="151"/>
    </location>
</feature>
<feature type="compositionally biased region" description="Pro residues" evidence="1">
    <location>
        <begin position="23"/>
        <end position="50"/>
    </location>
</feature>
<keyword evidence="2" id="KW-0472">Membrane</keyword>
<keyword evidence="4" id="KW-1185">Reference proteome</keyword>
<feature type="compositionally biased region" description="Low complexity" evidence="1">
    <location>
        <begin position="63"/>
        <end position="102"/>
    </location>
</feature>
<sequence length="401" mass="42689">MHKYQLRRPSPIIVVPRQVPTPTGAPSPESPDSPDTPPGAPPSPDSPDSPSPTASSFPVPQNPTATAAPSVSSASSEAAATSQAVASAAPQASSAPPVSSSQITNVPVQQITQAPASTQIALSTNIGQTQANSEFSSKKAAPSAPSTNAPSEQTEASEGGSNVGSNLGSTLPEKQAQHQARTMSIGAEAALITFSVLGFLALIIGAIILLKRRRRRTQNSTLRHAEDAFDPSNNGSLHTPETVHIAGDGSGSHLTRSTNTESIFAEGPYQRPETVSTEGNRSRIEKPQPTPNPFADPSLNKAYDVLRGRPRSTTLTDRGSWTQNPFKDPVSDRFDPFGELQEKARQERVRYMEELRHEQEILEKERMGLGLPYDMPRKSSGITVEGVGILDRSGDTRGLRR</sequence>
<evidence type="ECO:0000256" key="2">
    <source>
        <dbReference type="SAM" id="Phobius"/>
    </source>
</evidence>
<evidence type="ECO:0000313" key="3">
    <source>
        <dbReference type="EMBL" id="KAF2800980.1"/>
    </source>
</evidence>
<feature type="region of interest" description="Disordered" evidence="1">
    <location>
        <begin position="226"/>
        <end position="330"/>
    </location>
</feature>
<evidence type="ECO:0000256" key="1">
    <source>
        <dbReference type="SAM" id="MobiDB-lite"/>
    </source>
</evidence>
<gene>
    <name evidence="3" type="ORF">K505DRAFT_344833</name>
</gene>
<keyword evidence="2" id="KW-0812">Transmembrane</keyword>
<feature type="transmembrane region" description="Helical" evidence="2">
    <location>
        <begin position="189"/>
        <end position="210"/>
    </location>
</feature>
<dbReference type="OrthoDB" id="3798694at2759"/>
<organism evidence="3 4">
    <name type="scientific">Melanomma pulvis-pyrius CBS 109.77</name>
    <dbReference type="NCBI Taxonomy" id="1314802"/>
    <lineage>
        <taxon>Eukaryota</taxon>
        <taxon>Fungi</taxon>
        <taxon>Dikarya</taxon>
        <taxon>Ascomycota</taxon>
        <taxon>Pezizomycotina</taxon>
        <taxon>Dothideomycetes</taxon>
        <taxon>Pleosporomycetidae</taxon>
        <taxon>Pleosporales</taxon>
        <taxon>Melanommataceae</taxon>
        <taxon>Melanomma</taxon>
    </lineage>
</organism>
<feature type="region of interest" description="Disordered" evidence="1">
    <location>
        <begin position="131"/>
        <end position="175"/>
    </location>
</feature>
<reference evidence="3" key="1">
    <citation type="journal article" date="2020" name="Stud. Mycol.">
        <title>101 Dothideomycetes genomes: a test case for predicting lifestyles and emergence of pathogens.</title>
        <authorList>
            <person name="Haridas S."/>
            <person name="Albert R."/>
            <person name="Binder M."/>
            <person name="Bloem J."/>
            <person name="Labutti K."/>
            <person name="Salamov A."/>
            <person name="Andreopoulos B."/>
            <person name="Baker S."/>
            <person name="Barry K."/>
            <person name="Bills G."/>
            <person name="Bluhm B."/>
            <person name="Cannon C."/>
            <person name="Castanera R."/>
            <person name="Culley D."/>
            <person name="Daum C."/>
            <person name="Ezra D."/>
            <person name="Gonzalez J."/>
            <person name="Henrissat B."/>
            <person name="Kuo A."/>
            <person name="Liang C."/>
            <person name="Lipzen A."/>
            <person name="Lutzoni F."/>
            <person name="Magnuson J."/>
            <person name="Mondo S."/>
            <person name="Nolan M."/>
            <person name="Ohm R."/>
            <person name="Pangilinan J."/>
            <person name="Park H.-J."/>
            <person name="Ramirez L."/>
            <person name="Alfaro M."/>
            <person name="Sun H."/>
            <person name="Tritt A."/>
            <person name="Yoshinaga Y."/>
            <person name="Zwiers L.-H."/>
            <person name="Turgeon B."/>
            <person name="Goodwin S."/>
            <person name="Spatafora J."/>
            <person name="Crous P."/>
            <person name="Grigoriev I."/>
        </authorList>
    </citation>
    <scope>NUCLEOTIDE SEQUENCE</scope>
    <source>
        <strain evidence="3">CBS 109.77</strain>
    </source>
</reference>
<dbReference type="Proteomes" id="UP000799757">
    <property type="component" value="Unassembled WGS sequence"/>
</dbReference>
<feature type="compositionally biased region" description="Polar residues" evidence="1">
    <location>
        <begin position="311"/>
        <end position="325"/>
    </location>
</feature>
<proteinExistence type="predicted"/>
<dbReference type="EMBL" id="MU001740">
    <property type="protein sequence ID" value="KAF2800980.1"/>
    <property type="molecule type" value="Genomic_DNA"/>
</dbReference>